<gene>
    <name evidence="1" type="ORF">PXEA_LOCUS20612</name>
</gene>
<feature type="non-terminal residue" evidence="1">
    <location>
        <position position="482"/>
    </location>
</feature>
<accession>A0A448X3R9</accession>
<proteinExistence type="predicted"/>
<reference evidence="1" key="1">
    <citation type="submission" date="2018-11" db="EMBL/GenBank/DDBJ databases">
        <authorList>
            <consortium name="Pathogen Informatics"/>
        </authorList>
    </citation>
    <scope>NUCLEOTIDE SEQUENCE</scope>
</reference>
<evidence type="ECO:0000313" key="2">
    <source>
        <dbReference type="Proteomes" id="UP000784294"/>
    </source>
</evidence>
<sequence>MLSLVIRDLSDAENNWELLHSYAQSISFLLNDQPDTDSADYSKSHGPGLERICNLVRNQDSSLSQQRDEKIWLSKRLDILLSCVKNLSECLGLNQIWSREASNKELLSMIEKLHATFVSHVSVQKETASDIKNIYGAVFCLSEALSPYTQPLSNTGVQPHCIETGSEVVLTDWNHLIARLKEQTDGLLSCLSCKNQAIETSLQLSEDLFRDLSQSFDNQDPSFQVVVPRDLVSFYANQRLDVSRLSSHQDRLEMLLIRLNKAPKKGSTSFKLATRLKRMLFQMRETLAYLIQQTGSQQNSVAAQVSSKTSISAMEIDSESESGYSSLDDLLAETETAFSSIQLHLFSGQDPVSELKVEQIQIHSSNSQPRPVADIELEGRAIRLQRRRALSVTSGIYRNACLRCLLQRQVTSIGADGAAKSIIHRPCSLDLTSPSTEVDNLPSGQVLSVVNLFDDAFLRLLSTPVLSELYHSLGRLVHSQLN</sequence>
<organism evidence="1 2">
    <name type="scientific">Protopolystoma xenopodis</name>
    <dbReference type="NCBI Taxonomy" id="117903"/>
    <lineage>
        <taxon>Eukaryota</taxon>
        <taxon>Metazoa</taxon>
        <taxon>Spiralia</taxon>
        <taxon>Lophotrochozoa</taxon>
        <taxon>Platyhelminthes</taxon>
        <taxon>Monogenea</taxon>
        <taxon>Polyopisthocotylea</taxon>
        <taxon>Polystomatidea</taxon>
        <taxon>Polystomatidae</taxon>
        <taxon>Protopolystoma</taxon>
    </lineage>
</organism>
<evidence type="ECO:0000313" key="1">
    <source>
        <dbReference type="EMBL" id="VEL27172.1"/>
    </source>
</evidence>
<dbReference type="AlphaFoldDB" id="A0A448X3R9"/>
<comment type="caution">
    <text evidence="1">The sequence shown here is derived from an EMBL/GenBank/DDBJ whole genome shotgun (WGS) entry which is preliminary data.</text>
</comment>
<dbReference type="EMBL" id="CAAALY010085367">
    <property type="protein sequence ID" value="VEL27172.1"/>
    <property type="molecule type" value="Genomic_DNA"/>
</dbReference>
<dbReference type="Proteomes" id="UP000784294">
    <property type="component" value="Unassembled WGS sequence"/>
</dbReference>
<keyword evidence="2" id="KW-1185">Reference proteome</keyword>
<name>A0A448X3R9_9PLAT</name>
<protein>
    <submittedName>
        <fullName evidence="1">Uncharacterized protein</fullName>
    </submittedName>
</protein>